<keyword evidence="2" id="KW-0808">Transferase</keyword>
<dbReference type="SUPFAM" id="SSF52540">
    <property type="entry name" value="P-loop containing nucleoside triphosphate hydrolases"/>
    <property type="match status" value="1"/>
</dbReference>
<dbReference type="InterPro" id="IPR027417">
    <property type="entry name" value="P-loop_NTPase"/>
</dbReference>
<dbReference type="Pfam" id="PF00485">
    <property type="entry name" value="PRK"/>
    <property type="match status" value="1"/>
</dbReference>
<evidence type="ECO:0000313" key="2">
    <source>
        <dbReference type="EMBL" id="GIH07298.1"/>
    </source>
</evidence>
<feature type="domain" description="Phosphoribulokinase/uridine kinase" evidence="1">
    <location>
        <begin position="20"/>
        <end position="194"/>
    </location>
</feature>
<proteinExistence type="predicted"/>
<dbReference type="PANTHER" id="PTHR10285">
    <property type="entry name" value="URIDINE KINASE"/>
    <property type="match status" value="1"/>
</dbReference>
<dbReference type="GO" id="GO:0005524">
    <property type="term" value="F:ATP binding"/>
    <property type="evidence" value="ECO:0007669"/>
    <property type="project" value="InterPro"/>
</dbReference>
<gene>
    <name evidence="2" type="ORF">Rhe02_53650</name>
</gene>
<name>A0A8J3QCQ8_9ACTN</name>
<evidence type="ECO:0000259" key="1">
    <source>
        <dbReference type="Pfam" id="PF00485"/>
    </source>
</evidence>
<dbReference type="Proteomes" id="UP000612899">
    <property type="component" value="Unassembled WGS sequence"/>
</dbReference>
<dbReference type="RefSeq" id="WP_239124071.1">
    <property type="nucleotide sequence ID" value="NZ_BONY01000035.1"/>
</dbReference>
<accession>A0A8J3QCQ8</accession>
<dbReference type="EMBL" id="BONY01000035">
    <property type="protein sequence ID" value="GIH07298.1"/>
    <property type="molecule type" value="Genomic_DNA"/>
</dbReference>
<dbReference type="AlphaFoldDB" id="A0A8J3QCQ8"/>
<reference evidence="2" key="1">
    <citation type="submission" date="2021-01" db="EMBL/GenBank/DDBJ databases">
        <title>Whole genome shotgun sequence of Rhizocola hellebori NBRC 109834.</title>
        <authorList>
            <person name="Komaki H."/>
            <person name="Tamura T."/>
        </authorList>
    </citation>
    <scope>NUCLEOTIDE SEQUENCE</scope>
    <source>
        <strain evidence="2">NBRC 109834</strain>
    </source>
</reference>
<organism evidence="2 3">
    <name type="scientific">Rhizocola hellebori</name>
    <dbReference type="NCBI Taxonomy" id="1392758"/>
    <lineage>
        <taxon>Bacteria</taxon>
        <taxon>Bacillati</taxon>
        <taxon>Actinomycetota</taxon>
        <taxon>Actinomycetes</taxon>
        <taxon>Micromonosporales</taxon>
        <taxon>Micromonosporaceae</taxon>
        <taxon>Rhizocola</taxon>
    </lineage>
</organism>
<dbReference type="InterPro" id="IPR006083">
    <property type="entry name" value="PRK/URK"/>
</dbReference>
<keyword evidence="3" id="KW-1185">Reference proteome</keyword>
<comment type="caution">
    <text evidence="2">The sequence shown here is derived from an EMBL/GenBank/DDBJ whole genome shotgun (WGS) entry which is preliminary data.</text>
</comment>
<dbReference type="Gene3D" id="3.40.50.300">
    <property type="entry name" value="P-loop containing nucleotide triphosphate hydrolases"/>
    <property type="match status" value="1"/>
</dbReference>
<sequence length="197" mass="21687">MFSTVVEAIQARQTARQRLIVGIAGPPGAGKSTLAARLTEVFADGVVVPMDGFHLANVELARLGHADRKGAPFTFDLHGYAALLRRIREHPDEIIYAPSFDHVMNEPIAGSIPVHPTTSIVVTEGNYLLHWDAVRELLDLTVYLDAPADERLAGLIERQRSKGLDAHDALDWVLRSDEANARLVQESAKLADLHLFR</sequence>
<evidence type="ECO:0000313" key="3">
    <source>
        <dbReference type="Proteomes" id="UP000612899"/>
    </source>
</evidence>
<protein>
    <submittedName>
        <fullName evidence="2">Nucleoside/nucleotide kinase family protein</fullName>
    </submittedName>
</protein>
<keyword evidence="2" id="KW-0418">Kinase</keyword>
<dbReference type="GO" id="GO:0016301">
    <property type="term" value="F:kinase activity"/>
    <property type="evidence" value="ECO:0007669"/>
    <property type="project" value="UniProtKB-KW"/>
</dbReference>